<dbReference type="OrthoDB" id="284473at2759"/>
<keyword evidence="3" id="KW-1185">Reference proteome</keyword>
<reference evidence="2 3" key="1">
    <citation type="journal article" date="2018" name="Plant J.">
        <title>Genome sequences of Chlorella sorokiniana UTEX 1602 and Micractinium conductrix SAG 241.80: implications to maltose excretion by a green alga.</title>
        <authorList>
            <person name="Arriola M.B."/>
            <person name="Velmurugan N."/>
            <person name="Zhang Y."/>
            <person name="Plunkett M.H."/>
            <person name="Hondzo H."/>
            <person name="Barney B.M."/>
        </authorList>
    </citation>
    <scope>NUCLEOTIDE SEQUENCE [LARGE SCALE GENOMIC DNA]</scope>
    <source>
        <strain evidence="3">UTEX 1602</strain>
    </source>
</reference>
<dbReference type="EMBL" id="LHPG02000011">
    <property type="protein sequence ID" value="PRW45395.1"/>
    <property type="molecule type" value="Genomic_DNA"/>
</dbReference>
<dbReference type="Pfam" id="PF03644">
    <property type="entry name" value="Glyco_hydro_85"/>
    <property type="match status" value="1"/>
</dbReference>
<dbReference type="PANTHER" id="PTHR13246">
    <property type="entry name" value="ENDO BETA N-ACETYLGLUCOSAMINIDASE"/>
    <property type="match status" value="1"/>
</dbReference>
<dbReference type="PANTHER" id="PTHR13246:SF1">
    <property type="entry name" value="CYTOSOLIC ENDO-BETA-N-ACETYLGLUCOSAMINIDASE"/>
    <property type="match status" value="1"/>
</dbReference>
<dbReference type="InterPro" id="IPR005201">
    <property type="entry name" value="TIM_ENGase"/>
</dbReference>
<evidence type="ECO:0000313" key="2">
    <source>
        <dbReference type="EMBL" id="PRW45395.1"/>
    </source>
</evidence>
<evidence type="ECO:0000259" key="1">
    <source>
        <dbReference type="Pfam" id="PF03644"/>
    </source>
</evidence>
<feature type="domain" description="Cytosolic endo-beta-N-acetylglucosaminidase TIM barrel" evidence="1">
    <location>
        <begin position="75"/>
        <end position="320"/>
    </location>
</feature>
<dbReference type="Gene3D" id="3.20.20.80">
    <property type="entry name" value="Glycosidases"/>
    <property type="match status" value="1"/>
</dbReference>
<organism evidence="2 3">
    <name type="scientific">Chlorella sorokiniana</name>
    <name type="common">Freshwater green alga</name>
    <dbReference type="NCBI Taxonomy" id="3076"/>
    <lineage>
        <taxon>Eukaryota</taxon>
        <taxon>Viridiplantae</taxon>
        <taxon>Chlorophyta</taxon>
        <taxon>core chlorophytes</taxon>
        <taxon>Trebouxiophyceae</taxon>
        <taxon>Chlorellales</taxon>
        <taxon>Chlorellaceae</taxon>
        <taxon>Chlorella clade</taxon>
        <taxon>Chlorella</taxon>
    </lineage>
</organism>
<evidence type="ECO:0000313" key="3">
    <source>
        <dbReference type="Proteomes" id="UP000239899"/>
    </source>
</evidence>
<dbReference type="GO" id="GO:0033925">
    <property type="term" value="F:mannosyl-glycoprotein endo-beta-N-acetylglucosaminidase activity"/>
    <property type="evidence" value="ECO:0007669"/>
    <property type="project" value="UniProtKB-EC"/>
</dbReference>
<gene>
    <name evidence="2" type="ORF">C2E21_5795</name>
</gene>
<protein>
    <submittedName>
        <fullName evidence="2">Glycoside isoform B</fullName>
    </submittedName>
</protein>
<comment type="caution">
    <text evidence="2">The sequence shown here is derived from an EMBL/GenBank/DDBJ whole genome shotgun (WGS) entry which is preliminary data.</text>
</comment>
<name>A0A2P6TM70_CHLSO</name>
<dbReference type="AlphaFoldDB" id="A0A2P6TM70"/>
<dbReference type="GO" id="GO:0005829">
    <property type="term" value="C:cytosol"/>
    <property type="evidence" value="ECO:0007669"/>
    <property type="project" value="UniProtKB-SubCell"/>
</dbReference>
<accession>A0A2P6TM70</accession>
<sequence>MLSWRPSFGREAPGALAALARQIMAHDITPQRGVTSSRLLHGGPRLLACHDLAGGYHEDRWAQGCQLGAAAACAPSPPAYFLRHWHALGAFVYFSHRLVTIPPVGWVNAAHTHGVPALGTLITEWEAGAAACRQLFGTAAAAEAAAAQLARIAAHYGFDGWIVNIENEMELEHIPHLLHFLRVLTERMRQVAPACRHRVIWYDAVTTEGKLRWQNTLNSLNRPFFDACDAIWVNYTWRRGTPAAVRKEAGPRAADVYMGVDCFGRGTYGGGGFRCNTALRACLAQGLSAALFATAWPYEGDCGPSASPCWLERDALFWGRIERAWEALPLGGSASAAGMSSGSSSSAGGAVEGARSVQLVGVDLLVRGSCREEEGSPSFELHLGELCIEQAPLDAVQFTVQPEGCNGRVQCLQEAAHMTAVLQPPGNS</sequence>
<dbReference type="InterPro" id="IPR032979">
    <property type="entry name" value="ENGase"/>
</dbReference>
<proteinExistence type="predicted"/>
<dbReference type="Proteomes" id="UP000239899">
    <property type="component" value="Unassembled WGS sequence"/>
</dbReference>